<dbReference type="EMBL" id="JANGAB010000183">
    <property type="protein sequence ID" value="MCQ4950726.1"/>
    <property type="molecule type" value="Genomic_DNA"/>
</dbReference>
<protein>
    <submittedName>
        <fullName evidence="2">Uncharacterized protein</fullName>
    </submittedName>
</protein>
<gene>
    <name evidence="2" type="ORF">NE646_13895</name>
</gene>
<accession>A0AAW5KCQ8</accession>
<dbReference type="Gene3D" id="3.40.50.2300">
    <property type="match status" value="1"/>
</dbReference>
<evidence type="ECO:0000313" key="2">
    <source>
        <dbReference type="EMBL" id="MCQ4950726.1"/>
    </source>
</evidence>
<feature type="non-terminal residue" evidence="2">
    <location>
        <position position="1"/>
    </location>
</feature>
<sequence>GRVQTRASARGRRASSWPMGETWSIPSAGRALVQISQSGADVLHQVAGGAGLGLFSACQER</sequence>
<dbReference type="Proteomes" id="UP001205063">
    <property type="component" value="Unassembled WGS sequence"/>
</dbReference>
<comment type="caution">
    <text evidence="2">The sequence shown here is derived from an EMBL/GenBank/DDBJ whole genome shotgun (WGS) entry which is preliminary data.</text>
</comment>
<evidence type="ECO:0000313" key="3">
    <source>
        <dbReference type="Proteomes" id="UP001205063"/>
    </source>
</evidence>
<feature type="region of interest" description="Disordered" evidence="1">
    <location>
        <begin position="1"/>
        <end position="21"/>
    </location>
</feature>
<name>A0AAW5KCQ8_9FIRM</name>
<organism evidence="2 3">
    <name type="scientific">Bittarella massiliensis</name>
    <name type="common">ex Durand et al. 2017</name>
    <dbReference type="NCBI Taxonomy" id="1720313"/>
    <lineage>
        <taxon>Bacteria</taxon>
        <taxon>Bacillati</taxon>
        <taxon>Bacillota</taxon>
        <taxon>Clostridia</taxon>
        <taxon>Eubacteriales</taxon>
        <taxon>Oscillospiraceae</taxon>
        <taxon>Bittarella (ex Durand et al. 2017)</taxon>
    </lineage>
</organism>
<reference evidence="2" key="1">
    <citation type="submission" date="2022-06" db="EMBL/GenBank/DDBJ databases">
        <title>Isolation of gut microbiota from human fecal samples.</title>
        <authorList>
            <person name="Pamer E.G."/>
            <person name="Barat B."/>
            <person name="Waligurski E."/>
            <person name="Medina S."/>
            <person name="Paddock L."/>
            <person name="Mostad J."/>
        </authorList>
    </citation>
    <scope>NUCLEOTIDE SEQUENCE</scope>
    <source>
        <strain evidence="2">DFI.7.96</strain>
    </source>
</reference>
<dbReference type="AlphaFoldDB" id="A0AAW5KCQ8"/>
<evidence type="ECO:0000256" key="1">
    <source>
        <dbReference type="SAM" id="MobiDB-lite"/>
    </source>
</evidence>
<proteinExistence type="predicted"/>